<dbReference type="Proteomes" id="UP000280008">
    <property type="component" value="Unassembled WGS sequence"/>
</dbReference>
<sequence length="364" mass="38939">MTTVPHTRDEAEREARATLSEVAERAGVSISTVSKVLNGRSGVSLDTRNRVTSILQDRQYNRRNTASPIAPLLELVCTALDSAWMVEILVGVERIARESGLSLVVTGMKDRGKPSGSWIEGVLQRKPAGVILVISDISEGNQHQLRSHGIPFVMVDPEGDPAPDVPSIGSANWMGGFMATRHLIELGHRDIAFLAGPQFFLAATARMSGYRAALAGAGIPERPELVGPFGEFSEPAGRQVALRMLERDDRPTAIFAASDMQALGAYAAARDLGISIPDELSVVGYDDLQVTRFAGPPLTTVHQPMTEMAEEATRLVLRLREEPALKSTRLELATSLVVRGSTAAPAPAADSAPGPQRASVSVHD</sequence>
<dbReference type="PROSITE" id="PS00356">
    <property type="entry name" value="HTH_LACI_1"/>
    <property type="match status" value="1"/>
</dbReference>
<dbReference type="Gene3D" id="1.10.260.40">
    <property type="entry name" value="lambda repressor-like DNA-binding domains"/>
    <property type="match status" value="1"/>
</dbReference>
<feature type="domain" description="HTH lacI-type" evidence="5">
    <location>
        <begin position="17"/>
        <end position="51"/>
    </location>
</feature>
<keyword evidence="3" id="KW-0804">Transcription</keyword>
<dbReference type="Pfam" id="PF00356">
    <property type="entry name" value="LacI"/>
    <property type="match status" value="1"/>
</dbReference>
<keyword evidence="2" id="KW-0238">DNA-binding</keyword>
<dbReference type="PROSITE" id="PS50932">
    <property type="entry name" value="HTH_LACI_2"/>
    <property type="match status" value="1"/>
</dbReference>
<dbReference type="AlphaFoldDB" id="A0A495ICA7"/>
<dbReference type="PROSITE" id="PS50943">
    <property type="entry name" value="HTH_CROC1"/>
    <property type="match status" value="1"/>
</dbReference>
<organism evidence="7 8">
    <name type="scientific">Frondihabitans australicus</name>
    <dbReference type="NCBI Taxonomy" id="386892"/>
    <lineage>
        <taxon>Bacteria</taxon>
        <taxon>Bacillati</taxon>
        <taxon>Actinomycetota</taxon>
        <taxon>Actinomycetes</taxon>
        <taxon>Micrococcales</taxon>
        <taxon>Microbacteriaceae</taxon>
        <taxon>Frondihabitans</taxon>
    </lineage>
</organism>
<dbReference type="InterPro" id="IPR010982">
    <property type="entry name" value="Lambda_DNA-bd_dom_sf"/>
</dbReference>
<accession>A0A495ICA7</accession>
<feature type="domain" description="HTH cro/C1-type" evidence="6">
    <location>
        <begin position="18"/>
        <end position="47"/>
    </location>
</feature>
<evidence type="ECO:0000256" key="4">
    <source>
        <dbReference type="SAM" id="MobiDB-lite"/>
    </source>
</evidence>
<dbReference type="GO" id="GO:0003700">
    <property type="term" value="F:DNA-binding transcription factor activity"/>
    <property type="evidence" value="ECO:0007669"/>
    <property type="project" value="TreeGrafter"/>
</dbReference>
<dbReference type="InterPro" id="IPR028082">
    <property type="entry name" value="Peripla_BP_I"/>
</dbReference>
<evidence type="ECO:0000259" key="6">
    <source>
        <dbReference type="PROSITE" id="PS50943"/>
    </source>
</evidence>
<proteinExistence type="predicted"/>
<evidence type="ECO:0000256" key="3">
    <source>
        <dbReference type="ARBA" id="ARBA00023163"/>
    </source>
</evidence>
<gene>
    <name evidence="7" type="ORF">C8E83_0194</name>
</gene>
<dbReference type="InterPro" id="IPR046335">
    <property type="entry name" value="LacI/GalR-like_sensor"/>
</dbReference>
<dbReference type="SUPFAM" id="SSF47413">
    <property type="entry name" value="lambda repressor-like DNA-binding domains"/>
    <property type="match status" value="1"/>
</dbReference>
<comment type="caution">
    <text evidence="7">The sequence shown here is derived from an EMBL/GenBank/DDBJ whole genome shotgun (WGS) entry which is preliminary data.</text>
</comment>
<dbReference type="SUPFAM" id="SSF53822">
    <property type="entry name" value="Periplasmic binding protein-like I"/>
    <property type="match status" value="1"/>
</dbReference>
<keyword evidence="8" id="KW-1185">Reference proteome</keyword>
<protein>
    <submittedName>
        <fullName evidence="7">LacI family transcriptional regulator</fullName>
    </submittedName>
</protein>
<dbReference type="CDD" id="cd01392">
    <property type="entry name" value="HTH_LacI"/>
    <property type="match status" value="1"/>
</dbReference>
<evidence type="ECO:0000313" key="8">
    <source>
        <dbReference type="Proteomes" id="UP000280008"/>
    </source>
</evidence>
<feature type="compositionally biased region" description="Low complexity" evidence="4">
    <location>
        <begin position="343"/>
        <end position="355"/>
    </location>
</feature>
<dbReference type="CDD" id="cd06296">
    <property type="entry name" value="PBP1_CatR-like"/>
    <property type="match status" value="1"/>
</dbReference>
<dbReference type="InterPro" id="IPR000843">
    <property type="entry name" value="HTH_LacI"/>
</dbReference>
<name>A0A495ICA7_9MICO</name>
<dbReference type="PRINTS" id="PR00036">
    <property type="entry name" value="HTHLACI"/>
</dbReference>
<dbReference type="InterPro" id="IPR001387">
    <property type="entry name" value="Cro/C1-type_HTH"/>
</dbReference>
<dbReference type="GO" id="GO:0000976">
    <property type="term" value="F:transcription cis-regulatory region binding"/>
    <property type="evidence" value="ECO:0007669"/>
    <property type="project" value="TreeGrafter"/>
</dbReference>
<dbReference type="OrthoDB" id="3227375at2"/>
<keyword evidence="1" id="KW-0805">Transcription regulation</keyword>
<feature type="region of interest" description="Disordered" evidence="4">
    <location>
        <begin position="343"/>
        <end position="364"/>
    </location>
</feature>
<evidence type="ECO:0000259" key="5">
    <source>
        <dbReference type="PROSITE" id="PS50932"/>
    </source>
</evidence>
<dbReference type="Pfam" id="PF13377">
    <property type="entry name" value="Peripla_BP_3"/>
    <property type="match status" value="1"/>
</dbReference>
<reference evidence="7 8" key="1">
    <citation type="submission" date="2018-10" db="EMBL/GenBank/DDBJ databases">
        <title>Sequencing the genomes of 1000 actinobacteria strains.</title>
        <authorList>
            <person name="Klenk H.-P."/>
        </authorList>
    </citation>
    <scope>NUCLEOTIDE SEQUENCE [LARGE SCALE GENOMIC DNA]</scope>
    <source>
        <strain evidence="7 8">DSM 17894</strain>
    </source>
</reference>
<dbReference type="PANTHER" id="PTHR30146">
    <property type="entry name" value="LACI-RELATED TRANSCRIPTIONAL REPRESSOR"/>
    <property type="match status" value="1"/>
</dbReference>
<dbReference type="SMART" id="SM00354">
    <property type="entry name" value="HTH_LACI"/>
    <property type="match status" value="1"/>
</dbReference>
<dbReference type="PANTHER" id="PTHR30146:SF153">
    <property type="entry name" value="LACTOSE OPERON REPRESSOR"/>
    <property type="match status" value="1"/>
</dbReference>
<evidence type="ECO:0000256" key="1">
    <source>
        <dbReference type="ARBA" id="ARBA00023015"/>
    </source>
</evidence>
<dbReference type="Gene3D" id="3.40.50.2300">
    <property type="match status" value="2"/>
</dbReference>
<evidence type="ECO:0000256" key="2">
    <source>
        <dbReference type="ARBA" id="ARBA00023125"/>
    </source>
</evidence>
<evidence type="ECO:0000313" key="7">
    <source>
        <dbReference type="EMBL" id="RKR73108.1"/>
    </source>
</evidence>
<dbReference type="EMBL" id="RBKS01000001">
    <property type="protein sequence ID" value="RKR73108.1"/>
    <property type="molecule type" value="Genomic_DNA"/>
</dbReference>